<reference evidence="2 3" key="1">
    <citation type="submission" date="2020-02" db="EMBL/GenBank/DDBJ databases">
        <title>Whole-genome analyses of novel actinobacteria.</title>
        <authorList>
            <person name="Sahin N."/>
            <person name="Tokatli A."/>
        </authorList>
    </citation>
    <scope>NUCLEOTIDE SEQUENCE [LARGE SCALE GENOMIC DNA]</scope>
    <source>
        <strain evidence="2 3">YC419</strain>
    </source>
</reference>
<feature type="compositionally biased region" description="Pro residues" evidence="1">
    <location>
        <begin position="85"/>
        <end position="98"/>
    </location>
</feature>
<sequence>MRSADTRAYERLVAGHYGAGQRTSRPARIGALSLSLSRDDGEVLGQPAAVSGGDEQEYVVTLWPGQQPVGAVPLQPDQLRAPAEPVTPAPAAPVPPVPESTSAPYVLPAPAPA</sequence>
<evidence type="ECO:0000313" key="3">
    <source>
        <dbReference type="Proteomes" id="UP001518140"/>
    </source>
</evidence>
<gene>
    <name evidence="2" type="ORF">G6048_45250</name>
</gene>
<name>A0ABX0E450_9ACTN</name>
<proteinExistence type="predicted"/>
<dbReference type="EMBL" id="JAAKZX010000320">
    <property type="protein sequence ID" value="NGO48987.1"/>
    <property type="molecule type" value="Genomic_DNA"/>
</dbReference>
<feature type="region of interest" description="Disordered" evidence="1">
    <location>
        <begin position="78"/>
        <end position="113"/>
    </location>
</feature>
<comment type="caution">
    <text evidence="2">The sequence shown here is derived from an EMBL/GenBank/DDBJ whole genome shotgun (WGS) entry which is preliminary data.</text>
</comment>
<organism evidence="2 3">
    <name type="scientific">Streptomyces ureilyticus</name>
    <dbReference type="NCBI Taxonomy" id="1775131"/>
    <lineage>
        <taxon>Bacteria</taxon>
        <taxon>Bacillati</taxon>
        <taxon>Actinomycetota</taxon>
        <taxon>Actinomycetes</taxon>
        <taxon>Kitasatosporales</taxon>
        <taxon>Streptomycetaceae</taxon>
        <taxon>Streptomyces</taxon>
    </lineage>
</organism>
<keyword evidence="3" id="KW-1185">Reference proteome</keyword>
<feature type="non-terminal residue" evidence="2">
    <location>
        <position position="113"/>
    </location>
</feature>
<protein>
    <recommendedName>
        <fullName evidence="4">Serine/threonine protein kinase</fullName>
    </recommendedName>
</protein>
<dbReference type="Proteomes" id="UP001518140">
    <property type="component" value="Unassembled WGS sequence"/>
</dbReference>
<evidence type="ECO:0000313" key="2">
    <source>
        <dbReference type="EMBL" id="NGO48987.1"/>
    </source>
</evidence>
<evidence type="ECO:0000256" key="1">
    <source>
        <dbReference type="SAM" id="MobiDB-lite"/>
    </source>
</evidence>
<accession>A0ABX0E450</accession>
<evidence type="ECO:0008006" key="4">
    <source>
        <dbReference type="Google" id="ProtNLM"/>
    </source>
</evidence>